<evidence type="ECO:0000256" key="9">
    <source>
        <dbReference type="RuleBase" id="RU369079"/>
    </source>
</evidence>
<evidence type="ECO:0000313" key="13">
    <source>
        <dbReference type="Proteomes" id="UP000051401"/>
    </source>
</evidence>
<comment type="function">
    <text evidence="9">Part of the tripartite ATP-independent periplasmic (TRAP) transport system.</text>
</comment>
<dbReference type="STRING" id="540747.SAMN04488031_12317"/>
<dbReference type="PANTHER" id="PTHR35011">
    <property type="entry name" value="2,3-DIKETO-L-GULONATE TRAP TRANSPORTER SMALL PERMEASE PROTEIN YIAM"/>
    <property type="match status" value="1"/>
</dbReference>
<evidence type="ECO:0000256" key="4">
    <source>
        <dbReference type="ARBA" id="ARBA00022519"/>
    </source>
</evidence>
<keyword evidence="5 9" id="KW-0812">Transmembrane</keyword>
<name>A0A0T5P392_9RHOB</name>
<comment type="subunit">
    <text evidence="9">The complex comprises the extracytoplasmic solute receptor protein and the two transmembrane proteins.</text>
</comment>
<evidence type="ECO:0000256" key="1">
    <source>
        <dbReference type="ARBA" id="ARBA00004429"/>
    </source>
</evidence>
<evidence type="ECO:0000259" key="10">
    <source>
        <dbReference type="Pfam" id="PF04290"/>
    </source>
</evidence>
<comment type="subcellular location">
    <subcellularLocation>
        <location evidence="1 9">Cell inner membrane</location>
        <topology evidence="1 9">Multi-pass membrane protein</topology>
    </subcellularLocation>
</comment>
<gene>
    <name evidence="12" type="ORF">RIdsm_03616</name>
    <name evidence="11" type="ORF">XM52_22895</name>
</gene>
<evidence type="ECO:0000313" key="11">
    <source>
        <dbReference type="EMBL" id="KRS15685.1"/>
    </source>
</evidence>
<dbReference type="GO" id="GO:0022857">
    <property type="term" value="F:transmembrane transporter activity"/>
    <property type="evidence" value="ECO:0007669"/>
    <property type="project" value="UniProtKB-UniRule"/>
</dbReference>
<proteinExistence type="inferred from homology"/>
<feature type="domain" description="Tripartite ATP-independent periplasmic transporters DctQ component" evidence="10">
    <location>
        <begin position="26"/>
        <end position="154"/>
    </location>
</feature>
<keyword evidence="4 9" id="KW-0997">Cell inner membrane</keyword>
<dbReference type="AlphaFoldDB" id="A0A0T5P392"/>
<dbReference type="Proteomes" id="UP000051401">
    <property type="component" value="Unassembled WGS sequence"/>
</dbReference>
<protein>
    <recommendedName>
        <fullName evidence="9">TRAP transporter small permease protein</fullName>
    </recommendedName>
</protein>
<dbReference type="InterPro" id="IPR007387">
    <property type="entry name" value="TRAP_DctQ"/>
</dbReference>
<comment type="similarity">
    <text evidence="8 9">Belongs to the TRAP transporter small permease family.</text>
</comment>
<evidence type="ECO:0000313" key="12">
    <source>
        <dbReference type="EMBL" id="QEW27796.1"/>
    </source>
</evidence>
<dbReference type="InterPro" id="IPR055348">
    <property type="entry name" value="DctQ"/>
</dbReference>
<keyword evidence="2 9" id="KW-0813">Transport</keyword>
<dbReference type="GO" id="GO:0005886">
    <property type="term" value="C:plasma membrane"/>
    <property type="evidence" value="ECO:0007669"/>
    <property type="project" value="UniProtKB-SubCell"/>
</dbReference>
<feature type="transmembrane region" description="Helical" evidence="9">
    <location>
        <begin position="51"/>
        <end position="68"/>
    </location>
</feature>
<accession>A0A0T5P392</accession>
<reference evidence="12 14" key="2">
    <citation type="submission" date="2018-08" db="EMBL/GenBank/DDBJ databases">
        <title>Genetic Globetrotter - A new plasmid hitch-hiking vast phylogenetic and geographic distances.</title>
        <authorList>
            <person name="Vollmers J."/>
            <person name="Petersen J."/>
        </authorList>
    </citation>
    <scope>NUCLEOTIDE SEQUENCE [LARGE SCALE GENOMIC DNA]</scope>
    <source>
        <strain evidence="12 14">DSM 26383</strain>
    </source>
</reference>
<dbReference type="OrthoDB" id="4964541at2"/>
<feature type="transmembrane region" description="Helical" evidence="9">
    <location>
        <begin position="12"/>
        <end position="31"/>
    </location>
</feature>
<keyword evidence="13" id="KW-1185">Reference proteome</keyword>
<sequence>MKRLCRVHDAITSATFWAASFGVLYLTLVTAGEVFGRYVLASPSDWAPDTAAVSFGLITFFAVPYLTWKSGHASMDFIVNAVPRRVSVTMMRVNYVIGFAVCALCAWVGGVEAARQISSGVMIVSVTPIPKWVVFVPLVYGLGNSALYFIRHFMATFGHDPDTTEGAHEWSGT</sequence>
<evidence type="ECO:0000256" key="3">
    <source>
        <dbReference type="ARBA" id="ARBA00022475"/>
    </source>
</evidence>
<dbReference type="KEGG" id="rid:RIdsm_03616"/>
<reference evidence="11 13" key="1">
    <citation type="submission" date="2015-04" db="EMBL/GenBank/DDBJ databases">
        <title>The draft genome sequence of Roseovarius indicus B108T.</title>
        <authorList>
            <person name="Li G."/>
            <person name="Lai Q."/>
            <person name="Shao Z."/>
            <person name="Yan P."/>
        </authorList>
    </citation>
    <scope>NUCLEOTIDE SEQUENCE [LARGE SCALE GENOMIC DNA]</scope>
    <source>
        <strain evidence="11 13">B108</strain>
    </source>
</reference>
<evidence type="ECO:0000256" key="5">
    <source>
        <dbReference type="ARBA" id="ARBA00022692"/>
    </source>
</evidence>
<evidence type="ECO:0000313" key="14">
    <source>
        <dbReference type="Proteomes" id="UP000325785"/>
    </source>
</evidence>
<feature type="transmembrane region" description="Helical" evidence="9">
    <location>
        <begin position="89"/>
        <end position="109"/>
    </location>
</feature>
<dbReference type="RefSeq" id="WP_057819959.1">
    <property type="nucleotide sequence ID" value="NZ_CP031598.1"/>
</dbReference>
<dbReference type="Pfam" id="PF04290">
    <property type="entry name" value="DctQ"/>
    <property type="match status" value="1"/>
</dbReference>
<dbReference type="PANTHER" id="PTHR35011:SF10">
    <property type="entry name" value="TRAP TRANSPORTER SMALL PERMEASE PROTEIN"/>
    <property type="match status" value="1"/>
</dbReference>
<keyword evidence="7 9" id="KW-0472">Membrane</keyword>
<dbReference type="PATRIC" id="fig|540747.5.peg.2937"/>
<evidence type="ECO:0000256" key="7">
    <source>
        <dbReference type="ARBA" id="ARBA00023136"/>
    </source>
</evidence>
<keyword evidence="6 9" id="KW-1133">Transmembrane helix</keyword>
<dbReference type="EMBL" id="LAXI01000020">
    <property type="protein sequence ID" value="KRS15685.1"/>
    <property type="molecule type" value="Genomic_DNA"/>
</dbReference>
<feature type="transmembrane region" description="Helical" evidence="9">
    <location>
        <begin position="129"/>
        <end position="150"/>
    </location>
</feature>
<dbReference type="GO" id="GO:0015740">
    <property type="term" value="P:C4-dicarboxylate transport"/>
    <property type="evidence" value="ECO:0007669"/>
    <property type="project" value="TreeGrafter"/>
</dbReference>
<evidence type="ECO:0000256" key="6">
    <source>
        <dbReference type="ARBA" id="ARBA00022989"/>
    </source>
</evidence>
<organism evidence="11 13">
    <name type="scientific">Roseovarius indicus</name>
    <dbReference type="NCBI Taxonomy" id="540747"/>
    <lineage>
        <taxon>Bacteria</taxon>
        <taxon>Pseudomonadati</taxon>
        <taxon>Pseudomonadota</taxon>
        <taxon>Alphaproteobacteria</taxon>
        <taxon>Rhodobacterales</taxon>
        <taxon>Roseobacteraceae</taxon>
        <taxon>Roseovarius</taxon>
    </lineage>
</organism>
<keyword evidence="3" id="KW-1003">Cell membrane</keyword>
<evidence type="ECO:0000256" key="2">
    <source>
        <dbReference type="ARBA" id="ARBA00022448"/>
    </source>
</evidence>
<dbReference type="EMBL" id="CP031598">
    <property type="protein sequence ID" value="QEW27796.1"/>
    <property type="molecule type" value="Genomic_DNA"/>
</dbReference>
<evidence type="ECO:0000256" key="8">
    <source>
        <dbReference type="ARBA" id="ARBA00038436"/>
    </source>
</evidence>
<dbReference type="Proteomes" id="UP000325785">
    <property type="component" value="Chromosome"/>
</dbReference>